<evidence type="ECO:0000256" key="8">
    <source>
        <dbReference type="PROSITE-ProRule" id="PRU00282"/>
    </source>
</evidence>
<gene>
    <name evidence="11" type="ORF">TrVE_jg13885</name>
</gene>
<dbReference type="AlphaFoldDB" id="A0A9W7BSJ1"/>
<evidence type="ECO:0000313" key="11">
    <source>
        <dbReference type="EMBL" id="GMH95646.1"/>
    </source>
</evidence>
<dbReference type="PROSITE" id="PS50920">
    <property type="entry name" value="SOLCAR"/>
    <property type="match status" value="2"/>
</dbReference>
<evidence type="ECO:0000256" key="10">
    <source>
        <dbReference type="SAM" id="Phobius"/>
    </source>
</evidence>
<keyword evidence="6 10" id="KW-1133">Transmembrane helix</keyword>
<comment type="caution">
    <text evidence="11">The sequence shown here is derived from an EMBL/GenBank/DDBJ whole genome shotgun (WGS) entry which is preliminary data.</text>
</comment>
<accession>A0A9W7BSJ1</accession>
<name>A0A9W7BSJ1_9STRA</name>
<reference evidence="12" key="1">
    <citation type="journal article" date="2023" name="Commun. Biol.">
        <title>Genome analysis of Parmales, the sister group of diatoms, reveals the evolutionary specialization of diatoms from phago-mixotrophs to photoautotrophs.</title>
        <authorList>
            <person name="Ban H."/>
            <person name="Sato S."/>
            <person name="Yoshikawa S."/>
            <person name="Yamada K."/>
            <person name="Nakamura Y."/>
            <person name="Ichinomiya M."/>
            <person name="Sato N."/>
            <person name="Blanc-Mathieu R."/>
            <person name="Endo H."/>
            <person name="Kuwata A."/>
            <person name="Ogata H."/>
        </authorList>
    </citation>
    <scope>NUCLEOTIDE SEQUENCE [LARGE SCALE GENOMIC DNA]</scope>
    <source>
        <strain evidence="12">NIES 3699</strain>
    </source>
</reference>
<evidence type="ECO:0000256" key="6">
    <source>
        <dbReference type="ARBA" id="ARBA00022989"/>
    </source>
</evidence>
<keyword evidence="4 8" id="KW-0812">Transmembrane</keyword>
<dbReference type="InterPro" id="IPR006175">
    <property type="entry name" value="YjgF/YER057c/UK114"/>
</dbReference>
<dbReference type="Pfam" id="PF01042">
    <property type="entry name" value="Ribonuc_L-PSP"/>
    <property type="match status" value="1"/>
</dbReference>
<evidence type="ECO:0008006" key="13">
    <source>
        <dbReference type="Google" id="ProtNLM"/>
    </source>
</evidence>
<evidence type="ECO:0000256" key="4">
    <source>
        <dbReference type="ARBA" id="ARBA00022692"/>
    </source>
</evidence>
<dbReference type="EMBL" id="BRXX01000171">
    <property type="protein sequence ID" value="GMH95646.1"/>
    <property type="molecule type" value="Genomic_DNA"/>
</dbReference>
<dbReference type="Proteomes" id="UP001165160">
    <property type="component" value="Unassembled WGS sequence"/>
</dbReference>
<evidence type="ECO:0000256" key="9">
    <source>
        <dbReference type="RuleBase" id="RU000488"/>
    </source>
</evidence>
<evidence type="ECO:0000256" key="2">
    <source>
        <dbReference type="ARBA" id="ARBA00006375"/>
    </source>
</evidence>
<keyword evidence="5" id="KW-0677">Repeat</keyword>
<dbReference type="SUPFAM" id="SSF103506">
    <property type="entry name" value="Mitochondrial carrier"/>
    <property type="match status" value="1"/>
</dbReference>
<evidence type="ECO:0000313" key="12">
    <source>
        <dbReference type="Proteomes" id="UP001165160"/>
    </source>
</evidence>
<comment type="similarity">
    <text evidence="2 9">Belongs to the mitochondrial carrier (TC 2.A.29) family.</text>
</comment>
<dbReference type="Gene3D" id="1.50.40.10">
    <property type="entry name" value="Mitochondrial carrier domain"/>
    <property type="match status" value="1"/>
</dbReference>
<dbReference type="PANTHER" id="PTHR45667">
    <property type="entry name" value="S-ADENOSYLMETHIONINE MITOCHONDRIAL CARRIER PROTEIN"/>
    <property type="match status" value="1"/>
</dbReference>
<feature type="repeat" description="Solcar" evidence="8">
    <location>
        <begin position="161"/>
        <end position="246"/>
    </location>
</feature>
<evidence type="ECO:0000256" key="3">
    <source>
        <dbReference type="ARBA" id="ARBA00022448"/>
    </source>
</evidence>
<evidence type="ECO:0000256" key="7">
    <source>
        <dbReference type="ARBA" id="ARBA00023136"/>
    </source>
</evidence>
<sequence>MDALRTISQTRKGAKKLSELGAGVLISGCVQTSLFAFPLGALQFTVFGNVKRAISSVVGTASGGVKGTAVAITSSACASLASCAVGVPQEILKQRLVTKIYPNFGAAVRTIFKEEGIKGFYTGWGPTVARNLPYVVITFTTFNHWKSMELKKSEETSLDQKTSLKFGMGAALIGCLATQPLDVVKTRMMTQAASNLVPYSSALNCVKDIIKTEGVTAFLAGLPPRAAYIAPLWGAQFLLNEKLTRKIGEWNHKRSSSSLITSSKGVTRGPSPGPGRNAWVKHKGVVWTVGVPSGRSPNANINTQTVLALKSIDSRLKQAKTDKSKIIEATVFLTNMKEFKGFDEEWMKWLPSGCGASRATVGVAKLANNDKVEIKVTVAA</sequence>
<dbReference type="Pfam" id="PF00153">
    <property type="entry name" value="Mito_carr"/>
    <property type="match status" value="2"/>
</dbReference>
<dbReference type="InterPro" id="IPR035959">
    <property type="entry name" value="RutC-like_sf"/>
</dbReference>
<dbReference type="InterPro" id="IPR018108">
    <property type="entry name" value="MCP_transmembrane"/>
</dbReference>
<keyword evidence="12" id="KW-1185">Reference proteome</keyword>
<feature type="repeat" description="Solcar" evidence="8">
    <location>
        <begin position="66"/>
        <end position="148"/>
    </location>
</feature>
<keyword evidence="3 9" id="KW-0813">Transport</keyword>
<protein>
    <recommendedName>
        <fullName evidence="13">Mitochondrial carrier</fullName>
    </recommendedName>
</protein>
<comment type="subcellular location">
    <subcellularLocation>
        <location evidence="1">Membrane</location>
        <topology evidence="1">Multi-pass membrane protein</topology>
    </subcellularLocation>
</comment>
<organism evidence="11 12">
    <name type="scientific">Triparma verrucosa</name>
    <dbReference type="NCBI Taxonomy" id="1606542"/>
    <lineage>
        <taxon>Eukaryota</taxon>
        <taxon>Sar</taxon>
        <taxon>Stramenopiles</taxon>
        <taxon>Ochrophyta</taxon>
        <taxon>Bolidophyceae</taxon>
        <taxon>Parmales</taxon>
        <taxon>Triparmaceae</taxon>
        <taxon>Triparma</taxon>
    </lineage>
</organism>
<feature type="transmembrane region" description="Helical" evidence="10">
    <location>
        <begin position="20"/>
        <end position="42"/>
    </location>
</feature>
<dbReference type="Gene3D" id="3.30.1330.40">
    <property type="entry name" value="RutC-like"/>
    <property type="match status" value="1"/>
</dbReference>
<evidence type="ECO:0000256" key="5">
    <source>
        <dbReference type="ARBA" id="ARBA00022737"/>
    </source>
</evidence>
<dbReference type="InterPro" id="IPR023395">
    <property type="entry name" value="MCP_dom_sf"/>
</dbReference>
<dbReference type="SUPFAM" id="SSF55298">
    <property type="entry name" value="YjgF-like"/>
    <property type="match status" value="1"/>
</dbReference>
<evidence type="ECO:0000256" key="1">
    <source>
        <dbReference type="ARBA" id="ARBA00004141"/>
    </source>
</evidence>
<proteinExistence type="inferred from homology"/>
<keyword evidence="7 8" id="KW-0472">Membrane</keyword>
<dbReference type="GO" id="GO:0016020">
    <property type="term" value="C:membrane"/>
    <property type="evidence" value="ECO:0007669"/>
    <property type="project" value="UniProtKB-SubCell"/>
</dbReference>